<dbReference type="AlphaFoldDB" id="A0A381W625"/>
<dbReference type="PANTHER" id="PTHR34477">
    <property type="entry name" value="UPF0213 PROTEIN YHBQ"/>
    <property type="match status" value="1"/>
</dbReference>
<evidence type="ECO:0000313" key="2">
    <source>
        <dbReference type="EMBL" id="SVA47955.1"/>
    </source>
</evidence>
<gene>
    <name evidence="2" type="ORF">METZ01_LOCUS100809</name>
</gene>
<dbReference type="InterPro" id="IPR035901">
    <property type="entry name" value="GIY-YIG_endonuc_sf"/>
</dbReference>
<dbReference type="SUPFAM" id="SSF82771">
    <property type="entry name" value="GIY-YIG endonuclease"/>
    <property type="match status" value="1"/>
</dbReference>
<accession>A0A381W625</accession>
<dbReference type="CDD" id="cd10456">
    <property type="entry name" value="GIY-YIG_UPF0213"/>
    <property type="match status" value="1"/>
</dbReference>
<sequence>MSNKVEINRGHAVGVDRCLWLYLLECENGSFYTGYTKNLAIRYYQHKNGKQSARYTRSFKPIKIAQCWRLFDTIGIALKVERFIKNQDRKIKLLLVENPEDLKSRVLKNMEKELILLPFDALQVEKESEKMDWRKIKSGFDPFADIPMFPKR</sequence>
<dbReference type="Pfam" id="PF01541">
    <property type="entry name" value="GIY-YIG"/>
    <property type="match status" value="1"/>
</dbReference>
<proteinExistence type="predicted"/>
<organism evidence="2">
    <name type="scientific">marine metagenome</name>
    <dbReference type="NCBI Taxonomy" id="408172"/>
    <lineage>
        <taxon>unclassified sequences</taxon>
        <taxon>metagenomes</taxon>
        <taxon>ecological metagenomes</taxon>
    </lineage>
</organism>
<reference evidence="2" key="1">
    <citation type="submission" date="2018-05" db="EMBL/GenBank/DDBJ databases">
        <authorList>
            <person name="Lanie J.A."/>
            <person name="Ng W.-L."/>
            <person name="Kazmierczak K.M."/>
            <person name="Andrzejewski T.M."/>
            <person name="Davidsen T.M."/>
            <person name="Wayne K.J."/>
            <person name="Tettelin H."/>
            <person name="Glass J.I."/>
            <person name="Rusch D."/>
            <person name="Podicherti R."/>
            <person name="Tsui H.-C.T."/>
            <person name="Winkler M.E."/>
        </authorList>
    </citation>
    <scope>NUCLEOTIDE SEQUENCE</scope>
</reference>
<protein>
    <recommendedName>
        <fullName evidence="1">GIY-YIG domain-containing protein</fullName>
    </recommendedName>
</protein>
<dbReference type="InterPro" id="IPR050190">
    <property type="entry name" value="UPF0213_domain"/>
</dbReference>
<dbReference type="PROSITE" id="PS50164">
    <property type="entry name" value="GIY_YIG"/>
    <property type="match status" value="1"/>
</dbReference>
<dbReference type="InterPro" id="IPR000305">
    <property type="entry name" value="GIY-YIG_endonuc"/>
</dbReference>
<name>A0A381W625_9ZZZZ</name>
<dbReference type="EMBL" id="UINC01010810">
    <property type="protein sequence ID" value="SVA47955.1"/>
    <property type="molecule type" value="Genomic_DNA"/>
</dbReference>
<evidence type="ECO:0000259" key="1">
    <source>
        <dbReference type="PROSITE" id="PS50164"/>
    </source>
</evidence>
<dbReference type="Gene3D" id="3.40.1440.10">
    <property type="entry name" value="GIY-YIG endonuclease"/>
    <property type="match status" value="1"/>
</dbReference>
<dbReference type="PANTHER" id="PTHR34477:SF1">
    <property type="entry name" value="UPF0213 PROTEIN YHBQ"/>
    <property type="match status" value="1"/>
</dbReference>
<feature type="domain" description="GIY-YIG" evidence="1">
    <location>
        <begin position="17"/>
        <end position="94"/>
    </location>
</feature>